<keyword evidence="1" id="KW-1133">Transmembrane helix</keyword>
<dbReference type="STRING" id="1802579.A2310_08015"/>
<dbReference type="Pfam" id="PF18949">
    <property type="entry name" value="DUF5693"/>
    <property type="match status" value="1"/>
</dbReference>
<evidence type="ECO:0000313" key="2">
    <source>
        <dbReference type="EMBL" id="OGC21443.1"/>
    </source>
</evidence>
<proteinExistence type="predicted"/>
<feature type="transmembrane region" description="Helical" evidence="1">
    <location>
        <begin position="183"/>
        <end position="200"/>
    </location>
</feature>
<reference evidence="2 3" key="1">
    <citation type="journal article" date="2016" name="Nat. Commun.">
        <title>Thousands of microbial genomes shed light on interconnected biogeochemical processes in an aquifer system.</title>
        <authorList>
            <person name="Anantharaman K."/>
            <person name="Brown C.T."/>
            <person name="Hug L.A."/>
            <person name="Sharon I."/>
            <person name="Castelle C.J."/>
            <person name="Probst A.J."/>
            <person name="Thomas B.C."/>
            <person name="Singh A."/>
            <person name="Wilkins M.J."/>
            <person name="Karaoz U."/>
            <person name="Brodie E.L."/>
            <person name="Williams K.H."/>
            <person name="Hubbard S.S."/>
            <person name="Banfield J.F."/>
        </authorList>
    </citation>
    <scope>NUCLEOTIDE SEQUENCE [LARGE SCALE GENOMIC DNA]</scope>
</reference>
<feature type="transmembrane region" description="Helical" evidence="1">
    <location>
        <begin position="128"/>
        <end position="150"/>
    </location>
</feature>
<evidence type="ECO:0000256" key="1">
    <source>
        <dbReference type="SAM" id="Phobius"/>
    </source>
</evidence>
<comment type="caution">
    <text evidence="2">The sequence shown here is derived from an EMBL/GenBank/DDBJ whole genome shotgun (WGS) entry which is preliminary data.</text>
</comment>
<organism evidence="2 3">
    <name type="scientific">candidate division WOR-1 bacterium RIFOXYB2_FULL_37_13</name>
    <dbReference type="NCBI Taxonomy" id="1802579"/>
    <lineage>
        <taxon>Bacteria</taxon>
        <taxon>Bacillati</taxon>
        <taxon>Saganbacteria</taxon>
    </lineage>
</organism>
<keyword evidence="1" id="KW-0472">Membrane</keyword>
<feature type="transmembrane region" description="Helical" evidence="1">
    <location>
        <begin position="53"/>
        <end position="80"/>
    </location>
</feature>
<feature type="transmembrane region" description="Helical" evidence="1">
    <location>
        <begin position="12"/>
        <end position="32"/>
    </location>
</feature>
<feature type="transmembrane region" description="Helical" evidence="1">
    <location>
        <begin position="86"/>
        <end position="107"/>
    </location>
</feature>
<dbReference type="InterPro" id="IPR043748">
    <property type="entry name" value="DUF5693"/>
</dbReference>
<protein>
    <submittedName>
        <fullName evidence="2">Uncharacterized protein</fullName>
    </submittedName>
</protein>
<keyword evidence="1" id="KW-0812">Transmembrane</keyword>
<sequence>MPFILVIGEKSFLLEKLLAMSAAVIFPSYAVISRFQGLKESSDLGGKRNLLQAICIFFNILADTALGIIIILGLLANTVFMMGSEVFMGIKIVLILPILIVGAYFFFKTENGFDIKGSKNRIIEILKTSIPVWALFTGLALLGVLFVFVARSGNFTLPVPGIEKTFRLFLEKVLVIRPRTKEFLIGYPLLIISAFLFLKGKIKWLPILLAIGTIGPVSLLNTYCHIHTPIVISMQRSGNGIVFGLVIGLITYEIINFWLLRIQQRGR</sequence>
<evidence type="ECO:0000313" key="3">
    <source>
        <dbReference type="Proteomes" id="UP000178417"/>
    </source>
</evidence>
<gene>
    <name evidence="2" type="ORF">A2310_08015</name>
</gene>
<dbReference type="AlphaFoldDB" id="A0A1F4SP18"/>
<feature type="transmembrane region" description="Helical" evidence="1">
    <location>
        <begin position="240"/>
        <end position="260"/>
    </location>
</feature>
<accession>A0A1F4SP18</accession>
<feature type="transmembrane region" description="Helical" evidence="1">
    <location>
        <begin position="207"/>
        <end position="228"/>
    </location>
</feature>
<name>A0A1F4SP18_UNCSA</name>
<dbReference type="Proteomes" id="UP000178417">
    <property type="component" value="Unassembled WGS sequence"/>
</dbReference>
<dbReference type="EMBL" id="MEUB01000042">
    <property type="protein sequence ID" value="OGC21443.1"/>
    <property type="molecule type" value="Genomic_DNA"/>
</dbReference>